<protein>
    <recommendedName>
        <fullName evidence="4">Phytoene desaturase</fullName>
    </recommendedName>
    <alternativeName>
        <fullName evidence="7">Phytoene desaturase (3,4-didehydrolycopene-forming)</fullName>
    </alternativeName>
</protein>
<dbReference type="EMBL" id="QUQM01000006">
    <property type="protein sequence ID" value="KAA8644425.1"/>
    <property type="molecule type" value="Genomic_DNA"/>
</dbReference>
<dbReference type="Gene3D" id="3.50.50.60">
    <property type="entry name" value="FAD/NAD(P)-binding domain"/>
    <property type="match status" value="2"/>
</dbReference>
<comment type="caution">
    <text evidence="10">The sequence shown here is derived from an EMBL/GenBank/DDBJ whole genome shotgun (WGS) entry which is preliminary data.</text>
</comment>
<evidence type="ECO:0000313" key="11">
    <source>
        <dbReference type="Proteomes" id="UP000324241"/>
    </source>
</evidence>
<name>A0A5M9MBJ5_9EURO</name>
<dbReference type="AlphaFoldDB" id="A0A5M9MBJ5"/>
<evidence type="ECO:0000256" key="8">
    <source>
        <dbReference type="RuleBase" id="RU362075"/>
    </source>
</evidence>
<accession>A0A5M9MBJ5</accession>
<dbReference type="NCBIfam" id="TIGR02734">
    <property type="entry name" value="crtI_fam"/>
    <property type="match status" value="1"/>
</dbReference>
<dbReference type="GeneID" id="54331331"/>
<evidence type="ECO:0000313" key="10">
    <source>
        <dbReference type="EMBL" id="KAA8644425.1"/>
    </source>
</evidence>
<dbReference type="InterPro" id="IPR036188">
    <property type="entry name" value="FAD/NAD-bd_sf"/>
</dbReference>
<evidence type="ECO:0000256" key="7">
    <source>
        <dbReference type="ARBA" id="ARBA00034551"/>
    </source>
</evidence>
<dbReference type="FunFam" id="3.50.50.60:FF:000171">
    <property type="entry name" value="zeta-carotene-forming phytoene desaturase"/>
    <property type="match status" value="1"/>
</dbReference>
<dbReference type="OrthoDB" id="7777654at2759"/>
<dbReference type="VEuPathDB" id="FungiDB:EYZ11_009682"/>
<dbReference type="PRINTS" id="PR00419">
    <property type="entry name" value="ADXRDTASE"/>
</dbReference>
<dbReference type="GO" id="GO:0016117">
    <property type="term" value="P:carotenoid biosynthetic process"/>
    <property type="evidence" value="ECO:0007669"/>
    <property type="project" value="UniProtKB-KW"/>
</dbReference>
<proteinExistence type="inferred from homology"/>
<evidence type="ECO:0000259" key="9">
    <source>
        <dbReference type="Pfam" id="PF01593"/>
    </source>
</evidence>
<evidence type="ECO:0000256" key="3">
    <source>
        <dbReference type="ARBA" id="ARBA00006046"/>
    </source>
</evidence>
<dbReference type="InterPro" id="IPR002937">
    <property type="entry name" value="Amino_oxidase"/>
</dbReference>
<evidence type="ECO:0000256" key="5">
    <source>
        <dbReference type="ARBA" id="ARBA00022746"/>
    </source>
</evidence>
<dbReference type="PANTHER" id="PTHR43734">
    <property type="entry name" value="PHYTOENE DESATURASE"/>
    <property type="match status" value="1"/>
</dbReference>
<evidence type="ECO:0000256" key="2">
    <source>
        <dbReference type="ARBA" id="ARBA00004829"/>
    </source>
</evidence>
<dbReference type="RefSeq" id="XP_033423786.1">
    <property type="nucleotide sequence ID" value="XM_033573234.1"/>
</dbReference>
<dbReference type="SUPFAM" id="SSF51905">
    <property type="entry name" value="FAD/NAD(P)-binding domain"/>
    <property type="match status" value="1"/>
</dbReference>
<keyword evidence="5 8" id="KW-0125">Carotenoid biosynthesis</keyword>
<evidence type="ECO:0000256" key="1">
    <source>
        <dbReference type="ARBA" id="ARBA00001911"/>
    </source>
</evidence>
<dbReference type="GO" id="GO:0016166">
    <property type="term" value="F:phytoene dehydrogenase activity"/>
    <property type="evidence" value="ECO:0007669"/>
    <property type="project" value="UniProtKB-ARBA"/>
</dbReference>
<gene>
    <name evidence="10" type="ORF">ATNIH1004_008629</name>
</gene>
<dbReference type="InterPro" id="IPR014105">
    <property type="entry name" value="Carotenoid/retinoid_OxRdtase"/>
</dbReference>
<sequence>MANPHVLVIGAGAGGVATATRLAKKGFKVTVVEKNSSIGGRCSLFRHNGFRFDQGPSLLLMPELFHETFADLDTTMEDEGIKLEKCEPNYRVWFSDGDVFNMSTDLSKMNSEIERHEGRGGIRKFFSFMTESGRHYELSKLYVLKCDFPRLLSMLRLPLLRSLFALHPFESIYSRVSKYFSSDKMRMVFTFASMYLGMSPFEAPATYSLLHFTELAHGIWYPVGGFQKVLEAIATIGKRLGVEYRLNSPVSSILVSEDGYYATGACLETGERLEADLVIVNADLVYAYNTLLPPSNFARSLQKRPVSCSSISFFWSFNQKIPKLKTHNIFLASKYKESFDAIFQGRKLPQEPSFYVNVPSRIDPTAAPEGKEAVIVLVPVSHQADDGPTMSETIRKDWDILVARVRETIFHTLEQRTGCKKLRDDLLHEQVETPLSWKSKFNLDRGAILGLSHSFFNVLSFRPSIKHSKIKRLYFVGASTHPGTGVPVCLSGKLYAAIFDPAINRGSTKETVVLHIRNEFRM</sequence>
<evidence type="ECO:0000256" key="4">
    <source>
        <dbReference type="ARBA" id="ARBA00013293"/>
    </source>
</evidence>
<keyword evidence="6 8" id="KW-0560">Oxidoreductase</keyword>
<evidence type="ECO:0000256" key="6">
    <source>
        <dbReference type="ARBA" id="ARBA00023002"/>
    </source>
</evidence>
<dbReference type="Proteomes" id="UP000324241">
    <property type="component" value="Unassembled WGS sequence"/>
</dbReference>
<comment type="similarity">
    <text evidence="3 8">Belongs to the carotenoid/retinoid oxidoreductase family.</text>
</comment>
<comment type="cofactor">
    <cofactor evidence="1">
        <name>NAD(+)</name>
        <dbReference type="ChEBI" id="CHEBI:57540"/>
    </cofactor>
</comment>
<feature type="domain" description="Amine oxidase" evidence="9">
    <location>
        <begin position="14"/>
        <end position="490"/>
    </location>
</feature>
<dbReference type="PANTHER" id="PTHR43734:SF1">
    <property type="entry name" value="PHYTOENE DESATURASE"/>
    <property type="match status" value="1"/>
</dbReference>
<reference evidence="10 11" key="1">
    <citation type="submission" date="2019-08" db="EMBL/GenBank/DDBJ databases">
        <title>The genome sequence of a newly discovered highly antifungal drug resistant Aspergillus species, Aspergillus tanneri NIH 1004.</title>
        <authorList>
            <person name="Mounaud S."/>
            <person name="Singh I."/>
            <person name="Joardar V."/>
            <person name="Pakala S."/>
            <person name="Pakala S."/>
            <person name="Venepally P."/>
            <person name="Chung J.K."/>
            <person name="Losada L."/>
            <person name="Nierman W.C."/>
        </authorList>
    </citation>
    <scope>NUCLEOTIDE SEQUENCE [LARGE SCALE GENOMIC DNA]</scope>
    <source>
        <strain evidence="10 11">NIH1004</strain>
    </source>
</reference>
<organism evidence="10 11">
    <name type="scientific">Aspergillus tanneri</name>
    <dbReference type="NCBI Taxonomy" id="1220188"/>
    <lineage>
        <taxon>Eukaryota</taxon>
        <taxon>Fungi</taxon>
        <taxon>Dikarya</taxon>
        <taxon>Ascomycota</taxon>
        <taxon>Pezizomycotina</taxon>
        <taxon>Eurotiomycetes</taxon>
        <taxon>Eurotiomycetidae</taxon>
        <taxon>Eurotiales</taxon>
        <taxon>Aspergillaceae</taxon>
        <taxon>Aspergillus</taxon>
        <taxon>Aspergillus subgen. Circumdati</taxon>
    </lineage>
</organism>
<dbReference type="Pfam" id="PF01593">
    <property type="entry name" value="Amino_oxidase"/>
    <property type="match status" value="1"/>
</dbReference>
<comment type="pathway">
    <text evidence="2 8">Carotenoid biosynthesis.</text>
</comment>